<evidence type="ECO:0000256" key="1">
    <source>
        <dbReference type="SAM" id="SignalP"/>
    </source>
</evidence>
<sequence>MKQATLKLAAIAMIIGGTTSIAKAQTTASNNINVVTTAVPFLRVSPDARSTGMGETGIATSADAYSNFWNLGKTPFAKKNASIGATYTPWLNDLDLKDVYIASLAGYYKLDETQAISAGVRYFSLGDIQFTDASGNNIGNNRPREFAAEVGYSRKLGAKSGLGIGVRYISSDLASGSYNGVNYKKGSSVAGDIHYFHNGAKENGEGFNWGVTLSNLGSKISYTDDNNQKDFIPANLGLGAAYTKVFDADSKLTFAADVNKLLVPTPDTTAASLANYRNQGVVESWGKSFGDAPGGGSEELREVTASVGAEYTYKDQFSFRAGYFYESPQKGNRRYATVGAGLKYNVIGLNLAYIFPSGAGISRNPLSNTIRFSLLFDIDK</sequence>
<dbReference type="NCBIfam" id="NF033710">
    <property type="entry name" value="T9SS_OM_PorV"/>
    <property type="match status" value="1"/>
</dbReference>
<keyword evidence="4" id="KW-1185">Reference proteome</keyword>
<dbReference type="SUPFAM" id="SSF56935">
    <property type="entry name" value="Porins"/>
    <property type="match status" value="1"/>
</dbReference>
<comment type="caution">
    <text evidence="3">The sequence shown here is derived from an EMBL/GenBank/DDBJ whole genome shotgun (WGS) entry which is preliminary data.</text>
</comment>
<dbReference type="Proteomes" id="UP001595907">
    <property type="component" value="Unassembled WGS sequence"/>
</dbReference>
<dbReference type="InterPro" id="IPR045741">
    <property type="entry name" value="PorV"/>
</dbReference>
<evidence type="ECO:0000259" key="2">
    <source>
        <dbReference type="Pfam" id="PF19572"/>
    </source>
</evidence>
<name>A0ABV8QUF1_9BACT</name>
<dbReference type="EMBL" id="JBHSCZ010000002">
    <property type="protein sequence ID" value="MFC4263486.1"/>
    <property type="molecule type" value="Genomic_DNA"/>
</dbReference>
<keyword evidence="1" id="KW-0732">Signal</keyword>
<dbReference type="Pfam" id="PF19572">
    <property type="entry name" value="PorV"/>
    <property type="match status" value="1"/>
</dbReference>
<protein>
    <submittedName>
        <fullName evidence="3">Type IX secretion system outer membrane channel protein PorV</fullName>
    </submittedName>
</protein>
<evidence type="ECO:0000313" key="4">
    <source>
        <dbReference type="Proteomes" id="UP001595907"/>
    </source>
</evidence>
<dbReference type="Gene3D" id="2.40.160.60">
    <property type="entry name" value="Outer membrane protein transport protein (OMPP1/FadL/TodX)"/>
    <property type="match status" value="1"/>
</dbReference>
<proteinExistence type="predicted"/>
<organism evidence="3 4">
    <name type="scientific">Ferruginibacter yonginensis</name>
    <dbReference type="NCBI Taxonomy" id="1310416"/>
    <lineage>
        <taxon>Bacteria</taxon>
        <taxon>Pseudomonadati</taxon>
        <taxon>Bacteroidota</taxon>
        <taxon>Chitinophagia</taxon>
        <taxon>Chitinophagales</taxon>
        <taxon>Chitinophagaceae</taxon>
        <taxon>Ferruginibacter</taxon>
    </lineage>
</organism>
<dbReference type="InterPro" id="IPR047799">
    <property type="entry name" value="T9SS_OM_PorV"/>
</dbReference>
<dbReference type="NCBIfam" id="NF033709">
    <property type="entry name" value="PorV_fam"/>
    <property type="match status" value="1"/>
</dbReference>
<feature type="domain" description="Type IX secretion system protein PorV" evidence="2">
    <location>
        <begin position="30"/>
        <end position="267"/>
    </location>
</feature>
<feature type="signal peptide" evidence="1">
    <location>
        <begin position="1"/>
        <end position="24"/>
    </location>
</feature>
<reference evidence="4" key="1">
    <citation type="journal article" date="2019" name="Int. J. Syst. Evol. Microbiol.">
        <title>The Global Catalogue of Microorganisms (GCM) 10K type strain sequencing project: providing services to taxonomists for standard genome sequencing and annotation.</title>
        <authorList>
            <consortium name="The Broad Institute Genomics Platform"/>
            <consortium name="The Broad Institute Genome Sequencing Center for Infectious Disease"/>
            <person name="Wu L."/>
            <person name="Ma J."/>
        </authorList>
    </citation>
    <scope>NUCLEOTIDE SEQUENCE [LARGE SCALE GENOMIC DNA]</scope>
    <source>
        <strain evidence="4">CECT 8289</strain>
    </source>
</reference>
<gene>
    <name evidence="3" type="primary">porV</name>
    <name evidence="3" type="ORF">ACFOWM_11385</name>
</gene>
<accession>A0ABV8QUF1</accession>
<dbReference type="RefSeq" id="WP_379710113.1">
    <property type="nucleotide sequence ID" value="NZ_JBHSCZ010000002.1"/>
</dbReference>
<feature type="chain" id="PRO_5046831309" evidence="1">
    <location>
        <begin position="25"/>
        <end position="380"/>
    </location>
</feature>
<evidence type="ECO:0000313" key="3">
    <source>
        <dbReference type="EMBL" id="MFC4263486.1"/>
    </source>
</evidence>